<evidence type="ECO:0000313" key="1">
    <source>
        <dbReference type="EMBL" id="VVC96340.1"/>
    </source>
</evidence>
<name>A0A5E4QEX3_9NEOP</name>
<dbReference type="EMBL" id="FZQP02002669">
    <property type="protein sequence ID" value="VVC96340.1"/>
    <property type="molecule type" value="Genomic_DNA"/>
</dbReference>
<sequence>MANGVIILRCVSQIYHEIYNYFCAGKFNN</sequence>
<dbReference type="Proteomes" id="UP000324832">
    <property type="component" value="Unassembled WGS sequence"/>
</dbReference>
<reference evidence="1 2" key="1">
    <citation type="submission" date="2017-07" db="EMBL/GenBank/DDBJ databases">
        <authorList>
            <person name="Talla V."/>
            <person name="Backstrom N."/>
        </authorList>
    </citation>
    <scope>NUCLEOTIDE SEQUENCE [LARGE SCALE GENOMIC DNA]</scope>
</reference>
<gene>
    <name evidence="1" type="ORF">LSINAPIS_LOCUS7868</name>
</gene>
<evidence type="ECO:0000313" key="2">
    <source>
        <dbReference type="Proteomes" id="UP000324832"/>
    </source>
</evidence>
<organism evidence="1 2">
    <name type="scientific">Leptidea sinapis</name>
    <dbReference type="NCBI Taxonomy" id="189913"/>
    <lineage>
        <taxon>Eukaryota</taxon>
        <taxon>Metazoa</taxon>
        <taxon>Ecdysozoa</taxon>
        <taxon>Arthropoda</taxon>
        <taxon>Hexapoda</taxon>
        <taxon>Insecta</taxon>
        <taxon>Pterygota</taxon>
        <taxon>Neoptera</taxon>
        <taxon>Endopterygota</taxon>
        <taxon>Lepidoptera</taxon>
        <taxon>Glossata</taxon>
        <taxon>Ditrysia</taxon>
        <taxon>Papilionoidea</taxon>
        <taxon>Pieridae</taxon>
        <taxon>Dismorphiinae</taxon>
        <taxon>Leptidea</taxon>
    </lineage>
</organism>
<dbReference type="AlphaFoldDB" id="A0A5E4QEX3"/>
<accession>A0A5E4QEX3</accession>
<proteinExistence type="predicted"/>
<keyword evidence="2" id="KW-1185">Reference proteome</keyword>
<protein>
    <submittedName>
        <fullName evidence="1">Uncharacterized protein</fullName>
    </submittedName>
</protein>